<feature type="domain" description="HTH cro/C1-type" evidence="3">
    <location>
        <begin position="34"/>
        <end position="94"/>
    </location>
</feature>
<dbReference type="SUPFAM" id="SSF53850">
    <property type="entry name" value="Periplasmic binding protein-like II"/>
    <property type="match status" value="1"/>
</dbReference>
<evidence type="ECO:0000313" key="5">
    <source>
        <dbReference type="Proteomes" id="UP000010366"/>
    </source>
</evidence>
<dbReference type="eggNOG" id="COG0834">
    <property type="taxonomic scope" value="Bacteria"/>
</dbReference>
<reference evidence="4 5" key="1">
    <citation type="submission" date="2012-05" db="EMBL/GenBank/DDBJ databases">
        <title>Finished chromosome of genome of Chamaesiphon sp. PCC 6605.</title>
        <authorList>
            <consortium name="US DOE Joint Genome Institute"/>
            <person name="Gugger M."/>
            <person name="Coursin T."/>
            <person name="Rippka R."/>
            <person name="Tandeau De Marsac N."/>
            <person name="Huntemann M."/>
            <person name="Wei C.-L."/>
            <person name="Han J."/>
            <person name="Detter J.C."/>
            <person name="Han C."/>
            <person name="Tapia R."/>
            <person name="Chen A."/>
            <person name="Kyrpides N."/>
            <person name="Mavromatis K."/>
            <person name="Markowitz V."/>
            <person name="Szeto E."/>
            <person name="Ivanova N."/>
            <person name="Pagani I."/>
            <person name="Pati A."/>
            <person name="Goodwin L."/>
            <person name="Nordberg H.P."/>
            <person name="Cantor M.N."/>
            <person name="Hua S.X."/>
            <person name="Woyke T."/>
            <person name="Kerfeld C.A."/>
        </authorList>
    </citation>
    <scope>NUCLEOTIDE SEQUENCE [LARGE SCALE GENOMIC DNA]</scope>
    <source>
        <strain evidence="5">ATCC 27169 / PCC 6605</strain>
    </source>
</reference>
<sequence>MSEAKKRGRPKREHESQQPDLPIPKGNPTFVETIDKYLAEAKWSKRELMTSIGFGETQLYRWGRGESVPRKATVNRIAIRLAMRLDEIYGRPPEDPSPATDAIDGLLNELLEAAGFAASIEGKTGDSCWHKIANNQYWTLGYTSVPEWAIRPTRPGGKPTGKAIVYAETIGRLLGLETFWQYLNFDEMPQAIRQRQVDGIVPLMLVLPGRLFDYSFSERCSEEPFTLNAVAHSQSVEAIKNLEDLNPMQVELLFVNGELGDWGAKVLSQYENSQSFSNADEAISYMQGSVERRELTTIPILLIDSITGKYLIDRENDRGQLRLSSLTIKSIQLKTFNAFAFHPDETSLLNAVNQALPLIPCIETTKVYTKNEK</sequence>
<proteinExistence type="predicted"/>
<dbReference type="RefSeq" id="WP_015158749.1">
    <property type="nucleotide sequence ID" value="NC_019697.1"/>
</dbReference>
<name>K9UDQ7_CHAP6</name>
<dbReference type="InterPro" id="IPR001638">
    <property type="entry name" value="Solute-binding_3/MltF_N"/>
</dbReference>
<feature type="region of interest" description="Disordered" evidence="1">
    <location>
        <begin position="1"/>
        <end position="28"/>
    </location>
</feature>
<organism evidence="4 5">
    <name type="scientific">Chamaesiphon minutus (strain ATCC 27169 / PCC 6605)</name>
    <dbReference type="NCBI Taxonomy" id="1173020"/>
    <lineage>
        <taxon>Bacteria</taxon>
        <taxon>Bacillati</taxon>
        <taxon>Cyanobacteriota</taxon>
        <taxon>Cyanophyceae</taxon>
        <taxon>Gomontiellales</taxon>
        <taxon>Chamaesiphonaceae</taxon>
        <taxon>Chamaesiphon</taxon>
    </lineage>
</organism>
<dbReference type="HOGENOM" id="CLU_741232_0_0_3"/>
<evidence type="ECO:0000259" key="2">
    <source>
        <dbReference type="Pfam" id="PF00497"/>
    </source>
</evidence>
<dbReference type="InterPro" id="IPR010982">
    <property type="entry name" value="Lambda_DNA-bd_dom_sf"/>
</dbReference>
<dbReference type="Gene3D" id="1.10.260.40">
    <property type="entry name" value="lambda repressor-like DNA-binding domains"/>
    <property type="match status" value="1"/>
</dbReference>
<evidence type="ECO:0000256" key="1">
    <source>
        <dbReference type="SAM" id="MobiDB-lite"/>
    </source>
</evidence>
<dbReference type="EMBL" id="CP003600">
    <property type="protein sequence ID" value="AFY92566.1"/>
    <property type="molecule type" value="Genomic_DNA"/>
</dbReference>
<dbReference type="OrthoDB" id="504941at2"/>
<dbReference type="Proteomes" id="UP000010366">
    <property type="component" value="Chromosome"/>
</dbReference>
<dbReference type="KEGG" id="cmp:Cha6605_1388"/>
<dbReference type="STRING" id="1173020.Cha6605_1388"/>
<feature type="compositionally biased region" description="Basic residues" evidence="1">
    <location>
        <begin position="1"/>
        <end position="11"/>
    </location>
</feature>
<dbReference type="GO" id="GO:0003677">
    <property type="term" value="F:DNA binding"/>
    <property type="evidence" value="ECO:0007669"/>
    <property type="project" value="InterPro"/>
</dbReference>
<dbReference type="Gene3D" id="3.40.190.10">
    <property type="entry name" value="Periplasmic binding protein-like II"/>
    <property type="match status" value="2"/>
</dbReference>
<gene>
    <name evidence="4" type="ORF">Cha6605_1388</name>
</gene>
<feature type="domain" description="Solute-binding protein family 3/N-terminal" evidence="2">
    <location>
        <begin position="155"/>
        <end position="356"/>
    </location>
</feature>
<dbReference type="Pfam" id="PF00497">
    <property type="entry name" value="SBP_bac_3"/>
    <property type="match status" value="1"/>
</dbReference>
<evidence type="ECO:0000313" key="4">
    <source>
        <dbReference type="EMBL" id="AFY92566.1"/>
    </source>
</evidence>
<accession>K9UDQ7</accession>
<dbReference type="InterPro" id="IPR001387">
    <property type="entry name" value="Cro/C1-type_HTH"/>
</dbReference>
<keyword evidence="5" id="KW-1185">Reference proteome</keyword>
<evidence type="ECO:0000259" key="3">
    <source>
        <dbReference type="Pfam" id="PF13443"/>
    </source>
</evidence>
<dbReference type="SUPFAM" id="SSF47413">
    <property type="entry name" value="lambda repressor-like DNA-binding domains"/>
    <property type="match status" value="1"/>
</dbReference>
<protein>
    <submittedName>
        <fullName evidence="4">Periplasmic component of amino acid ABC-type transporter/signal transduction system</fullName>
    </submittedName>
</protein>
<dbReference type="CDD" id="cd00093">
    <property type="entry name" value="HTH_XRE"/>
    <property type="match status" value="1"/>
</dbReference>
<dbReference type="Pfam" id="PF13443">
    <property type="entry name" value="HTH_26"/>
    <property type="match status" value="1"/>
</dbReference>
<dbReference type="AlphaFoldDB" id="K9UDQ7"/>